<evidence type="ECO:0000259" key="2">
    <source>
        <dbReference type="SMART" id="SM00822"/>
    </source>
</evidence>
<dbReference type="PANTHER" id="PTHR42879">
    <property type="entry name" value="3-OXOACYL-(ACYL-CARRIER-PROTEIN) REDUCTASE"/>
    <property type="match status" value="1"/>
</dbReference>
<dbReference type="PANTHER" id="PTHR42879:SF2">
    <property type="entry name" value="3-OXOACYL-[ACYL-CARRIER-PROTEIN] REDUCTASE FABG"/>
    <property type="match status" value="1"/>
</dbReference>
<reference evidence="3 4" key="1">
    <citation type="journal article" date="2013" name="Genome Announc.">
        <title>Complete Genome Sequence of the Carbazole Degrader Pseudomonas resinovorans Strain CA10 (NBRC 106553).</title>
        <authorList>
            <person name="Shintani M."/>
            <person name="Hosoyama A."/>
            <person name="Ohji S."/>
            <person name="Tsuchikane K."/>
            <person name="Takarada H."/>
            <person name="Yamazoe A."/>
            <person name="Fujita N."/>
            <person name="Nojiri H."/>
        </authorList>
    </citation>
    <scope>NUCLEOTIDE SEQUENCE [LARGE SCALE GENOMIC DNA]</scope>
    <source>
        <strain evidence="3 4">NBRC 106553</strain>
    </source>
</reference>
<dbReference type="Gene3D" id="3.40.50.720">
    <property type="entry name" value="NAD(P)-binding Rossmann-like Domain"/>
    <property type="match status" value="1"/>
</dbReference>
<dbReference type="InterPro" id="IPR057326">
    <property type="entry name" value="KR_dom"/>
</dbReference>
<dbReference type="Proteomes" id="UP000015503">
    <property type="component" value="Chromosome"/>
</dbReference>
<evidence type="ECO:0000256" key="1">
    <source>
        <dbReference type="ARBA" id="ARBA00006484"/>
    </source>
</evidence>
<sequence>MSSEQMQCGFPGLSLAGQVALVTGAGRGLGFEMAKGLAQAGARVWLNGRDSKQLEESCARLVESGLQAWALPFDVEDETAAAAAVRLILCEQGRLDILVNNVGRRDRRSLFELDSQTLRAMLENHLVAAFGLSRLVAAPMMEQGGGRIINLASVSAFLASTKDAAYIAAKGGLVALTRALAAELGGHGVTVNAIAPGPFATETNQGLASSPESQAWIARRSSLGRWGRPEEIAGAAVFLASPAASFVTGQVLAVDGGLLAHY</sequence>
<dbReference type="STRING" id="1245471.PCA10_27600"/>
<organism evidence="3 4">
    <name type="scientific">Metapseudomonas resinovorans NBRC 106553</name>
    <dbReference type="NCBI Taxonomy" id="1245471"/>
    <lineage>
        <taxon>Bacteria</taxon>
        <taxon>Pseudomonadati</taxon>
        <taxon>Pseudomonadota</taxon>
        <taxon>Gammaproteobacteria</taxon>
        <taxon>Pseudomonadales</taxon>
        <taxon>Pseudomonadaceae</taxon>
        <taxon>Metapseudomonas</taxon>
    </lineage>
</organism>
<dbReference type="SUPFAM" id="SSF51735">
    <property type="entry name" value="NAD(P)-binding Rossmann-fold domains"/>
    <property type="match status" value="1"/>
</dbReference>
<name>S6AF55_METRE</name>
<dbReference type="Pfam" id="PF13561">
    <property type="entry name" value="adh_short_C2"/>
    <property type="match status" value="1"/>
</dbReference>
<dbReference type="HOGENOM" id="CLU_010194_1_1_6"/>
<dbReference type="SMART" id="SM00822">
    <property type="entry name" value="PKS_KR"/>
    <property type="match status" value="1"/>
</dbReference>
<gene>
    <name evidence="3" type="ORF">PCA10_27600</name>
</gene>
<dbReference type="EC" id="1.1.1.69" evidence="3"/>
<dbReference type="NCBIfam" id="NF004778">
    <property type="entry name" value="PRK06124.1"/>
    <property type="match status" value="1"/>
</dbReference>
<dbReference type="PATRIC" id="fig|1245471.3.peg.2796"/>
<dbReference type="KEGG" id="pre:PCA10_27600"/>
<dbReference type="PRINTS" id="PR00080">
    <property type="entry name" value="SDRFAMILY"/>
</dbReference>
<accession>S6AF55</accession>
<comment type="similarity">
    <text evidence="1">Belongs to the short-chain dehydrogenases/reductases (SDR) family.</text>
</comment>
<dbReference type="InterPro" id="IPR050259">
    <property type="entry name" value="SDR"/>
</dbReference>
<dbReference type="eggNOG" id="COG1028">
    <property type="taxonomic scope" value="Bacteria"/>
</dbReference>
<dbReference type="EMBL" id="AP013068">
    <property type="protein sequence ID" value="BAN48492.1"/>
    <property type="molecule type" value="Genomic_DNA"/>
</dbReference>
<dbReference type="AlphaFoldDB" id="S6AF55"/>
<dbReference type="FunFam" id="3.40.50.720:FF:000084">
    <property type="entry name" value="Short-chain dehydrogenase reductase"/>
    <property type="match status" value="1"/>
</dbReference>
<dbReference type="InterPro" id="IPR036291">
    <property type="entry name" value="NAD(P)-bd_dom_sf"/>
</dbReference>
<evidence type="ECO:0000313" key="4">
    <source>
        <dbReference type="Proteomes" id="UP000015503"/>
    </source>
</evidence>
<dbReference type="InterPro" id="IPR002347">
    <property type="entry name" value="SDR_fam"/>
</dbReference>
<keyword evidence="3" id="KW-0560">Oxidoreductase</keyword>
<proteinExistence type="inferred from homology"/>
<dbReference type="RefSeq" id="WP_016492684.1">
    <property type="nucleotide sequence ID" value="NC_021499.1"/>
</dbReference>
<feature type="domain" description="Ketoreductase" evidence="2">
    <location>
        <begin position="18"/>
        <end position="219"/>
    </location>
</feature>
<dbReference type="PRINTS" id="PR00081">
    <property type="entry name" value="GDHRDH"/>
</dbReference>
<protein>
    <submittedName>
        <fullName evidence="3">Gluconate 5-dehydrogenase</fullName>
        <ecNumber evidence="3">1.1.1.69</ecNumber>
    </submittedName>
</protein>
<evidence type="ECO:0000313" key="3">
    <source>
        <dbReference type="EMBL" id="BAN48492.1"/>
    </source>
</evidence>
<keyword evidence="4" id="KW-1185">Reference proteome</keyword>
<dbReference type="GO" id="GO:0008874">
    <property type="term" value="F:gluconate 5-dehydrogenase activity"/>
    <property type="evidence" value="ECO:0007669"/>
    <property type="project" value="UniProtKB-EC"/>
</dbReference>